<dbReference type="Proteomes" id="UP000037269">
    <property type="component" value="Unassembled WGS sequence"/>
</dbReference>
<gene>
    <name evidence="1" type="ORF">AF333_03580</name>
</gene>
<dbReference type="AlphaFoldDB" id="A0A0M0GY04"/>
<dbReference type="EMBL" id="LGUG01000004">
    <property type="protein sequence ID" value="KON94698.1"/>
    <property type="molecule type" value="Genomic_DNA"/>
</dbReference>
<protein>
    <submittedName>
        <fullName evidence="1">Uncharacterized protein</fullName>
    </submittedName>
</protein>
<evidence type="ECO:0000313" key="2">
    <source>
        <dbReference type="Proteomes" id="UP000037269"/>
    </source>
</evidence>
<name>A0A0M0GY04_ANEMI</name>
<comment type="caution">
    <text evidence="1">The sequence shown here is derived from an EMBL/GenBank/DDBJ whole genome shotgun (WGS) entry which is preliminary data.</text>
</comment>
<dbReference type="PATRIC" id="fig|47500.9.peg.1785"/>
<proteinExistence type="predicted"/>
<evidence type="ECO:0000313" key="1">
    <source>
        <dbReference type="EMBL" id="KON94698.1"/>
    </source>
</evidence>
<keyword evidence="2" id="KW-1185">Reference proteome</keyword>
<accession>A0A0M0GY04</accession>
<dbReference type="STRING" id="47500.AF333_03580"/>
<reference evidence="1 2" key="1">
    <citation type="submission" date="2015-07" db="EMBL/GenBank/DDBJ databases">
        <title>Fjat-14205 dsm 2895.</title>
        <authorList>
            <person name="Liu B."/>
            <person name="Wang J."/>
            <person name="Zhu Y."/>
            <person name="Liu G."/>
            <person name="Chen Q."/>
            <person name="Chen Z."/>
            <person name="Lan J."/>
            <person name="Che J."/>
            <person name="Ge C."/>
            <person name="Shi H."/>
            <person name="Pan Z."/>
            <person name="Liu X."/>
        </authorList>
    </citation>
    <scope>NUCLEOTIDE SEQUENCE [LARGE SCALE GENOMIC DNA]</scope>
    <source>
        <strain evidence="1 2">DSM 2895</strain>
    </source>
</reference>
<organism evidence="1 2">
    <name type="scientific">Aneurinibacillus migulanus</name>
    <name type="common">Bacillus migulanus</name>
    <dbReference type="NCBI Taxonomy" id="47500"/>
    <lineage>
        <taxon>Bacteria</taxon>
        <taxon>Bacillati</taxon>
        <taxon>Bacillota</taxon>
        <taxon>Bacilli</taxon>
        <taxon>Bacillales</taxon>
        <taxon>Paenibacillaceae</taxon>
        <taxon>Aneurinibacillus group</taxon>
        <taxon>Aneurinibacillus</taxon>
    </lineage>
</organism>
<sequence>MVGRRRFGKKKRLDAPCDPAEERQTCLFPTVPAHHPSFFSYLSPQEFVDVSNQMYITLDKNIQRGKTLQFYFVATLFQIYIMTKKMMK</sequence>